<keyword evidence="3" id="KW-1185">Reference proteome</keyword>
<organism evidence="2 3">
    <name type="scientific">Ramlibacter terrae</name>
    <dbReference type="NCBI Taxonomy" id="2732511"/>
    <lineage>
        <taxon>Bacteria</taxon>
        <taxon>Pseudomonadati</taxon>
        <taxon>Pseudomonadota</taxon>
        <taxon>Betaproteobacteria</taxon>
        <taxon>Burkholderiales</taxon>
        <taxon>Comamonadaceae</taxon>
        <taxon>Ramlibacter</taxon>
    </lineage>
</organism>
<evidence type="ECO:0008006" key="4">
    <source>
        <dbReference type="Google" id="ProtNLM"/>
    </source>
</evidence>
<proteinExistence type="predicted"/>
<gene>
    <name evidence="2" type="ORF">HK414_12980</name>
</gene>
<reference evidence="2 3" key="1">
    <citation type="submission" date="2020-05" db="EMBL/GenBank/DDBJ databases">
        <title>Ramlibacter rhizophilus sp. nov., isolated from rhizosphere soil of national flower Mugunghwa from South Korea.</title>
        <authorList>
            <person name="Zheng-Fei Y."/>
            <person name="Huan T."/>
        </authorList>
    </citation>
    <scope>NUCLEOTIDE SEQUENCE [LARGE SCALE GENOMIC DNA]</scope>
    <source>
        <strain evidence="2 3">H242</strain>
    </source>
</reference>
<protein>
    <recommendedName>
        <fullName evidence="4">50S ribosomal protein L29</fullName>
    </recommendedName>
</protein>
<accession>A0ABX6P2L9</accession>
<name>A0ABX6P2L9_9BURK</name>
<dbReference type="Proteomes" id="UP000500826">
    <property type="component" value="Chromosome"/>
</dbReference>
<evidence type="ECO:0000256" key="1">
    <source>
        <dbReference type="SAM" id="MobiDB-lite"/>
    </source>
</evidence>
<sequence length="71" mass="8046">MTAPDLRTLTASVRVLWDAMNAARVDYFRELLALRTLQGDAKAIDRATRQLRNILNTQRPKAGRAPKKDPK</sequence>
<dbReference type="EMBL" id="CP053418">
    <property type="protein sequence ID" value="QJW84359.1"/>
    <property type="molecule type" value="Genomic_DNA"/>
</dbReference>
<evidence type="ECO:0000313" key="2">
    <source>
        <dbReference type="EMBL" id="QJW84359.1"/>
    </source>
</evidence>
<evidence type="ECO:0000313" key="3">
    <source>
        <dbReference type="Proteomes" id="UP000500826"/>
    </source>
</evidence>
<feature type="region of interest" description="Disordered" evidence="1">
    <location>
        <begin position="52"/>
        <end position="71"/>
    </location>
</feature>
<reference evidence="2 3" key="2">
    <citation type="submission" date="2020-05" db="EMBL/GenBank/DDBJ databases">
        <authorList>
            <person name="Khan S.A."/>
            <person name="Jeon C.O."/>
            <person name="Chun B.H."/>
        </authorList>
    </citation>
    <scope>NUCLEOTIDE SEQUENCE [LARGE SCALE GENOMIC DNA]</scope>
    <source>
        <strain evidence="2 3">H242</strain>
    </source>
</reference>